<evidence type="ECO:0000313" key="2">
    <source>
        <dbReference type="Proteomes" id="UP000194439"/>
    </source>
</evidence>
<dbReference type="RefSeq" id="WP_088029533.1">
    <property type="nucleotide sequence ID" value="NZ_FWZD01000069.1"/>
</dbReference>
<proteinExistence type="predicted"/>
<dbReference type="EMBL" id="FWZD01000069">
    <property type="protein sequence ID" value="SME39010.1"/>
    <property type="molecule type" value="Genomic_DNA"/>
</dbReference>
<evidence type="ECO:0000313" key="1">
    <source>
        <dbReference type="EMBL" id="SME39010.1"/>
    </source>
</evidence>
<name>A0A1Y6AMJ7_9BACI</name>
<dbReference type="AlphaFoldDB" id="A0A1Y6AMJ7"/>
<protein>
    <submittedName>
        <fullName evidence="1">Uncharacterized protein</fullName>
    </submittedName>
</protein>
<dbReference type="Proteomes" id="UP000194439">
    <property type="component" value="Unassembled WGS sequence"/>
</dbReference>
<accession>A0A1Y6AMJ7</accession>
<organism evidence="1 2">
    <name type="scientific">Bacillus mobilis</name>
    <dbReference type="NCBI Taxonomy" id="2026190"/>
    <lineage>
        <taxon>Bacteria</taxon>
        <taxon>Bacillati</taxon>
        <taxon>Bacillota</taxon>
        <taxon>Bacilli</taxon>
        <taxon>Bacillales</taxon>
        <taxon>Bacillaceae</taxon>
        <taxon>Bacillus</taxon>
        <taxon>Bacillus cereus group</taxon>
    </lineage>
</organism>
<reference evidence="2" key="1">
    <citation type="submission" date="2017-04" db="EMBL/GenBank/DDBJ databases">
        <authorList>
            <person name="Criscuolo A."/>
        </authorList>
    </citation>
    <scope>NUCLEOTIDE SEQUENCE [LARGE SCALE GENOMIC DNA]</scope>
</reference>
<sequence length="355" mass="42347">MEYAETMQAQARTWLTLKTLENATGEEFERYVHFFLLLIHKEYMKTRLKKDDGIDGFITLKRHALSNRIPIEYFSIYGPESKTTWKNNISKIKKDFEAVLIDSKKTESIISKWYLVTNFDSTKGQVSELKSEMRVLCEKHNIPYESYEKIEFEWYYPDKMISKLKSEEQISQAAAFTHSLEVPHLKLTDLHYHTFAKEALNLLSRNEGVSTTEKLDFVKYIHQSILFYIPEDIYIDPNVPPEKPYRINEHLSHFTKLHSTEGIYIHEYDIKKRQFFTYNYEEAKHLELIKDDAIWFNKNHSYLIRIEDLRFIFRLNLEIWGQLRRKGGYTIDKAIATLYRRQKLIKDIKLKSLGA</sequence>
<gene>
    <name evidence="1" type="ORF">BACERE00185_04534</name>
</gene>